<evidence type="ECO:0000313" key="4">
    <source>
        <dbReference type="EMBL" id="RKS77388.1"/>
    </source>
</evidence>
<evidence type="ECO:0000256" key="3">
    <source>
        <dbReference type="ARBA" id="ARBA00022729"/>
    </source>
</evidence>
<protein>
    <submittedName>
        <fullName evidence="4">Multiple sugar transport system substrate-binding protein</fullName>
    </submittedName>
</protein>
<keyword evidence="3" id="KW-0732">Signal</keyword>
<accession>A0A420XR68</accession>
<dbReference type="PANTHER" id="PTHR30061:SF50">
    <property type="entry name" value="MALTOSE_MALTODEXTRIN-BINDING PERIPLASMIC PROTEIN"/>
    <property type="match status" value="1"/>
</dbReference>
<keyword evidence="2" id="KW-0813">Transport</keyword>
<proteinExistence type="inferred from homology"/>
<dbReference type="GO" id="GO:0042956">
    <property type="term" value="P:maltodextrin transmembrane transport"/>
    <property type="evidence" value="ECO:0007669"/>
    <property type="project" value="TreeGrafter"/>
</dbReference>
<dbReference type="GO" id="GO:0055052">
    <property type="term" value="C:ATP-binding cassette (ABC) transporter complex, substrate-binding subunit-containing"/>
    <property type="evidence" value="ECO:0007669"/>
    <property type="project" value="TreeGrafter"/>
</dbReference>
<keyword evidence="5" id="KW-1185">Reference proteome</keyword>
<dbReference type="Gene3D" id="3.40.190.10">
    <property type="entry name" value="Periplasmic binding protein-like II"/>
    <property type="match status" value="1"/>
</dbReference>
<dbReference type="GO" id="GO:0015768">
    <property type="term" value="P:maltose transport"/>
    <property type="evidence" value="ECO:0007669"/>
    <property type="project" value="TreeGrafter"/>
</dbReference>
<reference evidence="4 5" key="1">
    <citation type="submission" date="2018-10" db="EMBL/GenBank/DDBJ databases">
        <title>Genomic Encyclopedia of Archaeal and Bacterial Type Strains, Phase II (KMG-II): from individual species to whole genera.</title>
        <authorList>
            <person name="Goeker M."/>
        </authorList>
    </citation>
    <scope>NUCLEOTIDE SEQUENCE [LARGE SCALE GENOMIC DNA]</scope>
    <source>
        <strain evidence="4 5">RP-AC37</strain>
    </source>
</reference>
<dbReference type="OrthoDB" id="4393730at2"/>
<evidence type="ECO:0000313" key="5">
    <source>
        <dbReference type="Proteomes" id="UP000281955"/>
    </source>
</evidence>
<dbReference type="EMBL" id="RBWV01000010">
    <property type="protein sequence ID" value="RKS77388.1"/>
    <property type="molecule type" value="Genomic_DNA"/>
</dbReference>
<dbReference type="Pfam" id="PF01547">
    <property type="entry name" value="SBP_bac_1"/>
    <property type="match status" value="1"/>
</dbReference>
<sequence length="456" mass="48762">MTTRPPQPPLGHHGLSRRRFLGGGLAAAGLGLAGALSGCSSDNVASGLTVSRKEGNSIDFWNLFGGGDGVRMQQMEDGYRKAARGTKLSAVTLAWGNPYYTKLSLATLGDKPPNVAVAHLTRAKTMIASDLLEELTPDALASVGITPDKLNKRAWEAGLVDGKAYAVPLDTHPIVTFYNTDICKKAGLLDSDGKLKPWTSEEEFMDAMKKAKAVTKAYGGVSAINNETSTPWRIFQSFYSQLGGQVLSDEGTKVVLDDEKAMKVLNFMNSWREQKVFPGSADYQGSIAMFANGQAAFLFQGEWEISTFQTAKMPFSMTLFPNVYGGEKYACQADSHTLVIPKQPGSDSKAFARSLGFIRSMLDQSDIWAAGGHVPAWLPYADSPDFKKLQPQSNYAAAADAAVYDPDGWYSGSGSDFEIIIGSAIGGVQSGQQSAKSAVSQIHAKLGNLANTASPI</sequence>
<dbReference type="InParanoid" id="A0A420XR68"/>
<gene>
    <name evidence="4" type="ORF">CLV35_1074</name>
</gene>
<evidence type="ECO:0000256" key="1">
    <source>
        <dbReference type="ARBA" id="ARBA00008520"/>
    </source>
</evidence>
<dbReference type="InterPro" id="IPR006311">
    <property type="entry name" value="TAT_signal"/>
</dbReference>
<dbReference type="PROSITE" id="PS51318">
    <property type="entry name" value="TAT"/>
    <property type="match status" value="1"/>
</dbReference>
<comment type="caution">
    <text evidence="4">The sequence shown here is derived from an EMBL/GenBank/DDBJ whole genome shotgun (WGS) entry which is preliminary data.</text>
</comment>
<dbReference type="GO" id="GO:1901982">
    <property type="term" value="F:maltose binding"/>
    <property type="evidence" value="ECO:0007669"/>
    <property type="project" value="TreeGrafter"/>
</dbReference>
<name>A0A420XR68_9ACTN</name>
<dbReference type="SUPFAM" id="SSF53850">
    <property type="entry name" value="Periplasmic binding protein-like II"/>
    <property type="match status" value="1"/>
</dbReference>
<evidence type="ECO:0000256" key="2">
    <source>
        <dbReference type="ARBA" id="ARBA00022448"/>
    </source>
</evidence>
<comment type="similarity">
    <text evidence="1">Belongs to the bacterial solute-binding protein 1 family.</text>
</comment>
<dbReference type="AlphaFoldDB" id="A0A420XR68"/>
<dbReference type="PANTHER" id="PTHR30061">
    <property type="entry name" value="MALTOSE-BINDING PERIPLASMIC PROTEIN"/>
    <property type="match status" value="1"/>
</dbReference>
<keyword evidence="4" id="KW-0762">Sugar transport</keyword>
<dbReference type="InterPro" id="IPR006059">
    <property type="entry name" value="SBP"/>
</dbReference>
<dbReference type="RefSeq" id="WP_121192437.1">
    <property type="nucleotide sequence ID" value="NZ_RBWV01000010.1"/>
</dbReference>
<dbReference type="Proteomes" id="UP000281955">
    <property type="component" value="Unassembled WGS sequence"/>
</dbReference>
<organism evidence="4 5">
    <name type="scientific">Motilibacter peucedani</name>
    <dbReference type="NCBI Taxonomy" id="598650"/>
    <lineage>
        <taxon>Bacteria</taxon>
        <taxon>Bacillati</taxon>
        <taxon>Actinomycetota</taxon>
        <taxon>Actinomycetes</taxon>
        <taxon>Motilibacterales</taxon>
        <taxon>Motilibacteraceae</taxon>
        <taxon>Motilibacter</taxon>
    </lineage>
</organism>